<evidence type="ECO:0000313" key="3">
    <source>
        <dbReference type="EMBL" id="KAK3338058.1"/>
    </source>
</evidence>
<dbReference type="RefSeq" id="XP_062677509.1">
    <property type="nucleotide sequence ID" value="XM_062823311.1"/>
</dbReference>
<feature type="region of interest" description="Disordered" evidence="1">
    <location>
        <begin position="1"/>
        <end position="23"/>
    </location>
</feature>
<dbReference type="InterPro" id="IPR008972">
    <property type="entry name" value="Cupredoxin"/>
</dbReference>
<dbReference type="Gene3D" id="2.60.40.420">
    <property type="entry name" value="Cupredoxins - blue copper proteins"/>
    <property type="match status" value="1"/>
</dbReference>
<dbReference type="SUPFAM" id="SSF49503">
    <property type="entry name" value="Cupredoxins"/>
    <property type="match status" value="1"/>
</dbReference>
<dbReference type="Pfam" id="PF07731">
    <property type="entry name" value="Cu-oxidase_2"/>
    <property type="match status" value="1"/>
</dbReference>
<gene>
    <name evidence="3" type="ORF">B0H65DRAFT_311800</name>
</gene>
<protein>
    <recommendedName>
        <fullName evidence="2">Plastocyanin-like domain-containing protein</fullName>
    </recommendedName>
</protein>
<reference evidence="3" key="1">
    <citation type="journal article" date="2023" name="Mol. Phylogenet. Evol.">
        <title>Genome-scale phylogeny and comparative genomics of the fungal order Sordariales.</title>
        <authorList>
            <person name="Hensen N."/>
            <person name="Bonometti L."/>
            <person name="Westerberg I."/>
            <person name="Brannstrom I.O."/>
            <person name="Guillou S."/>
            <person name="Cros-Aarteil S."/>
            <person name="Calhoun S."/>
            <person name="Haridas S."/>
            <person name="Kuo A."/>
            <person name="Mondo S."/>
            <person name="Pangilinan J."/>
            <person name="Riley R."/>
            <person name="LaButti K."/>
            <person name="Andreopoulos B."/>
            <person name="Lipzen A."/>
            <person name="Chen C."/>
            <person name="Yan M."/>
            <person name="Daum C."/>
            <person name="Ng V."/>
            <person name="Clum A."/>
            <person name="Steindorff A."/>
            <person name="Ohm R.A."/>
            <person name="Martin F."/>
            <person name="Silar P."/>
            <person name="Natvig D.O."/>
            <person name="Lalanne C."/>
            <person name="Gautier V."/>
            <person name="Ament-Velasquez S.L."/>
            <person name="Kruys A."/>
            <person name="Hutchinson M.I."/>
            <person name="Powell A.J."/>
            <person name="Barry K."/>
            <person name="Miller A.N."/>
            <person name="Grigoriev I.V."/>
            <person name="Debuchy R."/>
            <person name="Gladieux P."/>
            <person name="Hiltunen Thoren M."/>
            <person name="Johannesson H."/>
        </authorList>
    </citation>
    <scope>NUCLEOTIDE SEQUENCE</scope>
    <source>
        <strain evidence="3">CBS 560.94</strain>
    </source>
</reference>
<feature type="domain" description="Plastocyanin-like" evidence="2">
    <location>
        <begin position="37"/>
        <end position="65"/>
    </location>
</feature>
<feature type="region of interest" description="Disordered" evidence="1">
    <location>
        <begin position="67"/>
        <end position="91"/>
    </location>
</feature>
<comment type="caution">
    <text evidence="3">The sequence shown here is derived from an EMBL/GenBank/DDBJ whole genome shotgun (WGS) entry which is preliminary data.</text>
</comment>
<dbReference type="EMBL" id="JAUEPP010000008">
    <property type="protein sequence ID" value="KAK3338058.1"/>
    <property type="molecule type" value="Genomic_DNA"/>
</dbReference>
<name>A0AAE0MND7_9PEZI</name>
<dbReference type="GO" id="GO:0005507">
    <property type="term" value="F:copper ion binding"/>
    <property type="evidence" value="ECO:0007669"/>
    <property type="project" value="InterPro"/>
</dbReference>
<proteinExistence type="predicted"/>
<feature type="compositionally biased region" description="Basic and acidic residues" evidence="1">
    <location>
        <begin position="72"/>
        <end position="82"/>
    </location>
</feature>
<evidence type="ECO:0000313" key="4">
    <source>
        <dbReference type="Proteomes" id="UP001278500"/>
    </source>
</evidence>
<dbReference type="GeneID" id="87860465"/>
<dbReference type="AlphaFoldDB" id="A0AAE0MND7"/>
<accession>A0AAE0MND7</accession>
<keyword evidence="4" id="KW-1185">Reference proteome</keyword>
<sequence length="91" mass="10433">MNMPRHSCSPSFCWTPGKQSKKRQRRDMCHKFTSLYTYNPGLWLLHCHFEWHLHDGFAMSIIRAPAQGDQGRVSEERGRGGDAEGVQELGS</sequence>
<dbReference type="Proteomes" id="UP001278500">
    <property type="component" value="Unassembled WGS sequence"/>
</dbReference>
<evidence type="ECO:0000256" key="1">
    <source>
        <dbReference type="SAM" id="MobiDB-lite"/>
    </source>
</evidence>
<evidence type="ECO:0000259" key="2">
    <source>
        <dbReference type="Pfam" id="PF07731"/>
    </source>
</evidence>
<dbReference type="GO" id="GO:0016491">
    <property type="term" value="F:oxidoreductase activity"/>
    <property type="evidence" value="ECO:0007669"/>
    <property type="project" value="InterPro"/>
</dbReference>
<reference evidence="3" key="2">
    <citation type="submission" date="2023-06" db="EMBL/GenBank/DDBJ databases">
        <authorList>
            <consortium name="Lawrence Berkeley National Laboratory"/>
            <person name="Haridas S."/>
            <person name="Hensen N."/>
            <person name="Bonometti L."/>
            <person name="Westerberg I."/>
            <person name="Brannstrom I.O."/>
            <person name="Guillou S."/>
            <person name="Cros-Aarteil S."/>
            <person name="Calhoun S."/>
            <person name="Kuo A."/>
            <person name="Mondo S."/>
            <person name="Pangilinan J."/>
            <person name="Riley R."/>
            <person name="Labutti K."/>
            <person name="Andreopoulos B."/>
            <person name="Lipzen A."/>
            <person name="Chen C."/>
            <person name="Yanf M."/>
            <person name="Daum C."/>
            <person name="Ng V."/>
            <person name="Clum A."/>
            <person name="Steindorff A."/>
            <person name="Ohm R."/>
            <person name="Martin F."/>
            <person name="Silar P."/>
            <person name="Natvig D."/>
            <person name="Lalanne C."/>
            <person name="Gautier V."/>
            <person name="Ament-Velasquez S.L."/>
            <person name="Kruys A."/>
            <person name="Hutchinson M.I."/>
            <person name="Powell A.J."/>
            <person name="Barry K."/>
            <person name="Miller A.N."/>
            <person name="Grigoriev I.V."/>
            <person name="Debuchy R."/>
            <person name="Gladieux P."/>
            <person name="Thoren M.H."/>
            <person name="Johannesson H."/>
        </authorList>
    </citation>
    <scope>NUCLEOTIDE SEQUENCE</scope>
    <source>
        <strain evidence="3">CBS 560.94</strain>
    </source>
</reference>
<dbReference type="InterPro" id="IPR011706">
    <property type="entry name" value="Cu-oxidase_C"/>
</dbReference>
<organism evidence="3 4">
    <name type="scientific">Neurospora tetraspora</name>
    <dbReference type="NCBI Taxonomy" id="94610"/>
    <lineage>
        <taxon>Eukaryota</taxon>
        <taxon>Fungi</taxon>
        <taxon>Dikarya</taxon>
        <taxon>Ascomycota</taxon>
        <taxon>Pezizomycotina</taxon>
        <taxon>Sordariomycetes</taxon>
        <taxon>Sordariomycetidae</taxon>
        <taxon>Sordariales</taxon>
        <taxon>Sordariaceae</taxon>
        <taxon>Neurospora</taxon>
    </lineage>
</organism>